<evidence type="ECO:0000256" key="10">
    <source>
        <dbReference type="SAM" id="MobiDB-lite"/>
    </source>
</evidence>
<evidence type="ECO:0000313" key="12">
    <source>
        <dbReference type="Ensembl" id="ENSUPAP00010019850.1"/>
    </source>
</evidence>
<evidence type="ECO:0000313" key="13">
    <source>
        <dbReference type="Proteomes" id="UP000694417"/>
    </source>
</evidence>
<sequence>ADNYAIYEVIHYHSIVLKLKLTIKTTFYSYVFLSADEIIVKMHGNQLTQRYLEKHGFDVPIMVSKLDDLGLRLPPPAFSVMDVERYVGGDKVIDVIDVARQADSKMTLHNYVKYFMNPNRPKVLNVISLEFSDTKMSELVEVPDIARKLSWVENYWPDDSVFPKPFVQKYCLMGVQDSYTDFHIDFGGTSVWYHVLWGEKIFYLIKPTNENLALYESWSSSVTQSEVFFGDKVDKCYKCVVKQGHTLFVPTGKKRLKTPDLFKFPFFEAICWFVAKNLLETLKELREDGFQPQTYLVQGVKALHTALKLWMKKDLVSEHAFEIPDNVRPGHLIKELSKVIRAIEEENGKPVKSQGIPTVCPVSRSSNEATSPYHSRRKMRKLRDHNNIRTPSNLDILELHTREVLKRLEMCPWEEDILSSKLNGKFNKHLQPSSTVTEWRAKDNDLRLLLTNGRIIKDERQPFADQSLYTADSENEEDKRRTKKTIMKTEESSRIDRTESEESRKPLNRFFTSVKSELRNRSSEYSDISDSEDSGADCTALKINFTTEESESSGDEKKQEITSNFEESNGMRNFLQKSQKPSRSEIPIKRECPTSTSTEEEAIQGMLSMAGLRYSTCLQRQMQSTDCGGEKNSLQDPNSCHSSNHEVRQLYRYDKPVEYGYHVKTEDQDLRTSSWVKQFDRTSRFNPQDLSRSQKCNKKEGSSETSQKVQSRNYMESSGSGLQNGKYMQNSSLLSGACQMSNGSLSPERPVGETSFSVPLHPTKRPASNPPPISNQATKGKRPKKGMATAKQRLGKILKLNRNGHARFFV</sequence>
<feature type="compositionally biased region" description="Basic and acidic residues" evidence="10">
    <location>
        <begin position="582"/>
        <end position="592"/>
    </location>
</feature>
<feature type="domain" description="JmjC" evidence="11">
    <location>
        <begin position="131"/>
        <end position="289"/>
    </location>
</feature>
<dbReference type="FunFam" id="1.20.58.1360:FF:000003">
    <property type="entry name" value="Lysine-specific demethylase 7A"/>
    <property type="match status" value="1"/>
</dbReference>
<dbReference type="SUPFAM" id="SSF51197">
    <property type="entry name" value="Clavaminate synthase-like"/>
    <property type="match status" value="1"/>
</dbReference>
<gene>
    <name evidence="12" type="primary">KDM7A</name>
</gene>
<evidence type="ECO:0000259" key="11">
    <source>
        <dbReference type="PROSITE" id="PS51184"/>
    </source>
</evidence>
<keyword evidence="9" id="KW-0539">Nucleus</keyword>
<evidence type="ECO:0000256" key="5">
    <source>
        <dbReference type="ARBA" id="ARBA00023002"/>
    </source>
</evidence>
<feature type="region of interest" description="Disordered" evidence="10">
    <location>
        <begin position="546"/>
        <end position="600"/>
    </location>
</feature>
<evidence type="ECO:0000256" key="9">
    <source>
        <dbReference type="ARBA" id="ARBA00023242"/>
    </source>
</evidence>
<dbReference type="GO" id="GO:0032452">
    <property type="term" value="F:histone demethylase activity"/>
    <property type="evidence" value="ECO:0007669"/>
    <property type="project" value="UniProtKB-ARBA"/>
</dbReference>
<keyword evidence="13" id="KW-1185">Reference proteome</keyword>
<dbReference type="SMART" id="SM00558">
    <property type="entry name" value="JmjC"/>
    <property type="match status" value="1"/>
</dbReference>
<keyword evidence="2" id="KW-0479">Metal-binding</keyword>
<dbReference type="Pfam" id="PF17811">
    <property type="entry name" value="JHD"/>
    <property type="match status" value="1"/>
</dbReference>
<dbReference type="GO" id="GO:0051213">
    <property type="term" value="F:dioxygenase activity"/>
    <property type="evidence" value="ECO:0007669"/>
    <property type="project" value="UniProtKB-KW"/>
</dbReference>
<evidence type="ECO:0000256" key="1">
    <source>
        <dbReference type="ARBA" id="ARBA00004123"/>
    </source>
</evidence>
<keyword evidence="8" id="KW-0804">Transcription</keyword>
<accession>A0A8D2HYB7</accession>
<evidence type="ECO:0000256" key="4">
    <source>
        <dbReference type="ARBA" id="ARBA00022964"/>
    </source>
</evidence>
<name>A0A8D2HYB7_UROPR</name>
<dbReference type="InterPro" id="IPR041070">
    <property type="entry name" value="JHD"/>
</dbReference>
<evidence type="ECO:0000256" key="2">
    <source>
        <dbReference type="ARBA" id="ARBA00022723"/>
    </source>
</evidence>
<protein>
    <submittedName>
        <fullName evidence="12">Lysine demethylase 7A</fullName>
    </submittedName>
</protein>
<dbReference type="InterPro" id="IPR003347">
    <property type="entry name" value="JmjC_dom"/>
</dbReference>
<feature type="compositionally biased region" description="Polar residues" evidence="10">
    <location>
        <begin position="703"/>
        <end position="745"/>
    </location>
</feature>
<dbReference type="GO" id="GO:0005634">
    <property type="term" value="C:nucleus"/>
    <property type="evidence" value="ECO:0007669"/>
    <property type="project" value="UniProtKB-SubCell"/>
</dbReference>
<dbReference type="GeneTree" id="ENSGT00940000158039"/>
<comment type="subcellular location">
    <subcellularLocation>
        <location evidence="1">Nucleus</location>
    </subcellularLocation>
</comment>
<reference evidence="12" key="2">
    <citation type="submission" date="2025-09" db="UniProtKB">
        <authorList>
            <consortium name="Ensembl"/>
        </authorList>
    </citation>
    <scope>IDENTIFICATION</scope>
</reference>
<dbReference type="InterPro" id="IPR050690">
    <property type="entry name" value="JHDM1_Histone_Demethylase"/>
</dbReference>
<evidence type="ECO:0000256" key="3">
    <source>
        <dbReference type="ARBA" id="ARBA00022853"/>
    </source>
</evidence>
<dbReference type="GO" id="GO:0046872">
    <property type="term" value="F:metal ion binding"/>
    <property type="evidence" value="ECO:0007669"/>
    <property type="project" value="UniProtKB-KW"/>
</dbReference>
<feature type="compositionally biased region" description="Basic and acidic residues" evidence="10">
    <location>
        <begin position="487"/>
        <end position="504"/>
    </location>
</feature>
<keyword evidence="3" id="KW-0156">Chromatin regulator</keyword>
<keyword evidence="6" id="KW-0408">Iron</keyword>
<dbReference type="PROSITE" id="PS51184">
    <property type="entry name" value="JMJC"/>
    <property type="match status" value="1"/>
</dbReference>
<feature type="region of interest" description="Disordered" evidence="10">
    <location>
        <begin position="466"/>
        <end position="504"/>
    </location>
</feature>
<feature type="region of interest" description="Disordered" evidence="10">
    <location>
        <begin position="686"/>
        <end position="790"/>
    </location>
</feature>
<dbReference type="PANTHER" id="PTHR23123">
    <property type="entry name" value="PHD/F-BOX CONTAINING PROTEIN"/>
    <property type="match status" value="1"/>
</dbReference>
<keyword evidence="5" id="KW-0560">Oxidoreductase</keyword>
<reference evidence="12" key="1">
    <citation type="submission" date="2025-08" db="UniProtKB">
        <authorList>
            <consortium name="Ensembl"/>
        </authorList>
    </citation>
    <scope>IDENTIFICATION</scope>
</reference>
<dbReference type="Proteomes" id="UP000694417">
    <property type="component" value="Unplaced"/>
</dbReference>
<dbReference type="Ensembl" id="ENSUPAT00010022570.1">
    <property type="protein sequence ID" value="ENSUPAP00010019850.1"/>
    <property type="gene ID" value="ENSUPAG00010015626.1"/>
</dbReference>
<evidence type="ECO:0000256" key="6">
    <source>
        <dbReference type="ARBA" id="ARBA00023004"/>
    </source>
</evidence>
<evidence type="ECO:0000256" key="7">
    <source>
        <dbReference type="ARBA" id="ARBA00023015"/>
    </source>
</evidence>
<organism evidence="12 13">
    <name type="scientific">Urocitellus parryii</name>
    <name type="common">Arctic ground squirrel</name>
    <name type="synonym">Spermophilus parryii</name>
    <dbReference type="NCBI Taxonomy" id="9999"/>
    <lineage>
        <taxon>Eukaryota</taxon>
        <taxon>Metazoa</taxon>
        <taxon>Chordata</taxon>
        <taxon>Craniata</taxon>
        <taxon>Vertebrata</taxon>
        <taxon>Euteleostomi</taxon>
        <taxon>Mammalia</taxon>
        <taxon>Eutheria</taxon>
        <taxon>Euarchontoglires</taxon>
        <taxon>Glires</taxon>
        <taxon>Rodentia</taxon>
        <taxon>Sciuromorpha</taxon>
        <taxon>Sciuridae</taxon>
        <taxon>Xerinae</taxon>
        <taxon>Marmotini</taxon>
        <taxon>Urocitellus</taxon>
    </lineage>
</organism>
<keyword evidence="4" id="KW-0223">Dioxygenase</keyword>
<proteinExistence type="predicted"/>
<dbReference type="Gene3D" id="2.60.120.650">
    <property type="entry name" value="Cupin"/>
    <property type="match status" value="1"/>
</dbReference>
<evidence type="ECO:0000256" key="8">
    <source>
        <dbReference type="ARBA" id="ARBA00023163"/>
    </source>
</evidence>
<dbReference type="Gene3D" id="1.20.58.1360">
    <property type="match status" value="1"/>
</dbReference>
<dbReference type="AlphaFoldDB" id="A0A8D2HYB7"/>
<keyword evidence="7" id="KW-0805">Transcription regulation</keyword>
<feature type="compositionally biased region" description="Polar residues" evidence="10">
    <location>
        <begin position="561"/>
        <end position="581"/>
    </location>
</feature>